<feature type="region of interest" description="Disordered" evidence="1">
    <location>
        <begin position="1571"/>
        <end position="1602"/>
    </location>
</feature>
<feature type="compositionally biased region" description="Acidic residues" evidence="1">
    <location>
        <begin position="923"/>
        <end position="952"/>
    </location>
</feature>
<proteinExistence type="predicted"/>
<keyword evidence="3" id="KW-1185">Reference proteome</keyword>
<dbReference type="Proteomes" id="UP000256964">
    <property type="component" value="Unassembled WGS sequence"/>
</dbReference>
<feature type="compositionally biased region" description="Polar residues" evidence="1">
    <location>
        <begin position="2060"/>
        <end position="2079"/>
    </location>
</feature>
<feature type="region of interest" description="Disordered" evidence="1">
    <location>
        <begin position="1211"/>
        <end position="1534"/>
    </location>
</feature>
<feature type="compositionally biased region" description="Polar residues" evidence="1">
    <location>
        <begin position="1413"/>
        <end position="1432"/>
    </location>
</feature>
<sequence length="2212" mass="235843">MAYDDLAPQSPPPQSPEAGPSSLPYGHRHVTESSSDDDAVPHTSRRLGHQDRMSSETLAPHTPQPPQSPEAGPSSSPDGSQHTADSSSLRVEHRRRTKKKSGIILIFRASPKIREMRENDEKADDELSALMKGTSIGSRKSVKFAPEPKPQPEGPGNGGKKTSRLSHRYNPMGRSSYKSRTPKCSPDDIDEPSAKVPSWLASVDPGRAPPRGTLHPSVDPDYFKPTPVQQLYRHDGGNVAHDADEDRMVPDDGGDTDREEPIDEDEAHDEGADDGMQGDASGEDESSDDDGMRDDRSGDDADGDDEEDKESTKAVADDDEEDKESTKAVADDEEIDRDDDGDATPQPAPLVPTEPSSPTDVHVSLESSDHWRPPRPPTPGPVRESVQEPLVDFEDIDEPSSHQEPATEYTETDVAQAVKLLEEIKISYEREQAARAQADADAKEIFGGSDDSDSDSDGALGLKTGAISAGNDEPSASSSSRRSPSPPLQAPEERNEPEEEVAELPPLSISVLGDAMSPSRDTTSGSVTPATPASVFTAGSSTVALPLLSPTPTESMPPSRTRSLLRSLDGLSLSPKPHRMSMQERSRHNMYAGTSSPRGRVGASRGTRRVPSCRRCEELESSPDHVAVRRHRFEHENEAIRKASRAQKINERRGLSSGVDDMDDEDDEDDEGDGMDVENEGYSPLSAPPPQPCSDLLADADCPMGDEISGRVVGAPQRAQQQQQQHPQPQPESVDIDIDVDVDVADTHHGPAFASVQPATPFATSWAPPQQSAVASSAYQPPEVFDVSRAEPMAMSSLTAFATTQPQVPEQMAVEASGPAVVAPPEDQQQHAEMQCRDVASDGAHPETAIVVANADDNVPAPVSTEPLPMVASAGPSIVIQAPDDDEDKEDDETDSDEEDEDDELEPVPIPVYESPRDTAKQDEDDDESDEDEDTDEEDETDVDDDEEDELELVPIPVYEAPPATAEKDESAAAASRGTATARSEVVAETSSSDERPALVSQAVGSSSSPSSASSATAAHQPSPVSRTPAGPSPAPSPRETSYSITSSSTTHPPTPATSTTTPSSLPPSATVPIGSSSPIVAPPTASLPSAFSSMVAVPLMGYYPSYNPLLGNEWLSQLIPVLPVPVPTGTNQSDREKRLANAAKARTKAQMAKAVIAQALANANLPCGDDDNNSGFRMDVSPSRPNQPQRVAPADNAMLEDRLADEVVPLSDSARPSSSGAAGPSRAQDVTPGQLDSPHDDCAETHMRVDKGKGKMSEEEYSVEYPENMGEEEKSEPLQDDDEKQPEWLAHLDISPEELEYNHAVFRRQQSVSPPKSPQDEGYVTASPGLSPELIRRRPLPTSPRVPDEGTTVSPAERSSTPPPSPLLAVPEVSPIPTISVIPPSPEVRATTPENQRDVLPMVPTVGATLSPVPSQTRHSAQVRPTTSRKIFSSYSARKGKKSGYKKPSSASTRSSSALGNGPSPPSDCDSFSFSALDYSSEAPASHSPSDAFAGTEFSMDTSSMDALPLQESPGRQADVTTLHDHQSQRGTDFPDLDELLQEFASLIGPSYAPVEESSWISAATSFESSTSLGDWSGTDDLSGPPDVESPDSWDGTGDWVAGGEQLQLWSREELEALLTYETVDENTRSDLQARGSVVSDTEAVPDIPQGFHESPVIGGDAPQDRRSYDSQTPDAAHLLVDWSKSSHPVSEAPTYDRPTLEDAAVLMDFVDLSRPVVSTWNAASSTFADSAGLQVGEDLGIPTFPVREGAVEDPEPVAASASDPLNLGFPVSSAMFADVAGLQARGDFDVPTSSVNEGALEDPKPVTTSASETSSLGFPRSVQVADEPVEEVRFQTPPCVVDTPETAVIVEAGVQDDHRVVQEDAAIQAVPGKIIADASVQTEGLEVAVETAVADAIVQTETSACAASEPPTKSDACVSTEDLPSHQPLLLTLGDPTPAVDSSRPLVRIRRERGVLQVPQSFLSAGGPFALGRPRSVPSSRRTRRPSTRPSGPLLSVPVATPPPQSEKSPEEEESSKVPPPPPRSSSPPPPPRRATRGLLFAGIPGMESRPVAAASRTEPSSETWIPSEPSGSQSWGRVSGLSGVQVHQSRQAPREGRSAPSSSSRPPRQSHGRVPKKRRRTRGRRTDPSPPPPPPSDHSSSESTLSDDPPPVYIPGWAKPRGWNGVPLEPEKKQEEEEEEPSEPPFDLSLKCTLALVAALAIRSVVRVL</sequence>
<feature type="compositionally biased region" description="Polar residues" evidence="1">
    <location>
        <begin position="1352"/>
        <end position="1361"/>
    </location>
</feature>
<feature type="compositionally biased region" description="Acidic residues" evidence="1">
    <location>
        <begin position="883"/>
        <end position="906"/>
    </location>
</feature>
<feature type="region of interest" description="Disordered" evidence="1">
    <location>
        <begin position="1795"/>
        <end position="1820"/>
    </location>
</feature>
<feature type="compositionally biased region" description="Low complexity" evidence="1">
    <location>
        <begin position="1447"/>
        <end position="1459"/>
    </location>
</feature>
<evidence type="ECO:0000313" key="3">
    <source>
        <dbReference type="Proteomes" id="UP000256964"/>
    </source>
</evidence>
<feature type="compositionally biased region" description="Low complexity" evidence="1">
    <location>
        <begin position="1038"/>
        <end position="1073"/>
    </location>
</feature>
<feature type="compositionally biased region" description="Acidic residues" evidence="1">
    <location>
        <begin position="281"/>
        <end position="292"/>
    </location>
</feature>
<feature type="compositionally biased region" description="Low complexity" evidence="1">
    <location>
        <begin position="557"/>
        <end position="575"/>
    </location>
</feature>
<accession>A0A371CRB0</accession>
<feature type="compositionally biased region" description="Basic and acidic residues" evidence="1">
    <location>
        <begin position="828"/>
        <end position="840"/>
    </location>
</feature>
<feature type="region of interest" description="Disordered" evidence="1">
    <location>
        <begin position="1172"/>
        <end position="1193"/>
    </location>
</feature>
<feature type="compositionally biased region" description="Low complexity" evidence="1">
    <location>
        <begin position="2140"/>
        <end position="2150"/>
    </location>
</feature>
<evidence type="ECO:0000256" key="1">
    <source>
        <dbReference type="SAM" id="MobiDB-lite"/>
    </source>
</evidence>
<feature type="compositionally biased region" description="Low complexity" evidence="1">
    <location>
        <begin position="1214"/>
        <end position="1228"/>
    </location>
</feature>
<feature type="region of interest" description="Disordered" evidence="1">
    <location>
        <begin position="1"/>
        <end position="412"/>
    </location>
</feature>
<name>A0A371CRB0_9APHY</name>
<feature type="compositionally biased region" description="Low complexity" evidence="1">
    <location>
        <begin position="998"/>
        <end position="1023"/>
    </location>
</feature>
<feature type="compositionally biased region" description="Low complexity" evidence="1">
    <location>
        <begin position="474"/>
        <end position="483"/>
    </location>
</feature>
<feature type="compositionally biased region" description="Polar residues" evidence="1">
    <location>
        <begin position="73"/>
        <end position="89"/>
    </location>
</feature>
<feature type="compositionally biased region" description="Basic and acidic residues" evidence="1">
    <location>
        <begin position="614"/>
        <end position="641"/>
    </location>
</feature>
<dbReference type="PANTHER" id="PTHR48209:SF2">
    <property type="entry name" value="FI24008P1"/>
    <property type="match status" value="1"/>
</dbReference>
<feature type="compositionally biased region" description="Low complexity" evidence="1">
    <location>
        <begin position="2101"/>
        <end position="2110"/>
    </location>
</feature>
<feature type="compositionally biased region" description="Acidic residues" evidence="1">
    <location>
        <begin position="331"/>
        <end position="342"/>
    </location>
</feature>
<gene>
    <name evidence="2" type="ORF">OH76DRAFT_1264555</name>
</gene>
<feature type="compositionally biased region" description="Polar residues" evidence="1">
    <location>
        <begin position="1808"/>
        <end position="1818"/>
    </location>
</feature>
<dbReference type="STRING" id="139420.A0A371CRB0"/>
<dbReference type="OrthoDB" id="10689616at2759"/>
<feature type="compositionally biased region" description="Acidic residues" evidence="1">
    <location>
        <begin position="252"/>
        <end position="273"/>
    </location>
</feature>
<feature type="compositionally biased region" description="Pro residues" evidence="1">
    <location>
        <begin position="2020"/>
        <end position="2035"/>
    </location>
</feature>
<feature type="region of interest" description="Disordered" evidence="1">
    <location>
        <begin position="814"/>
        <end position="1075"/>
    </location>
</feature>
<feature type="compositionally biased region" description="Basic residues" evidence="1">
    <location>
        <begin position="92"/>
        <end position="101"/>
    </location>
</feature>
<organism evidence="2 3">
    <name type="scientific">Lentinus brumalis</name>
    <dbReference type="NCBI Taxonomy" id="2498619"/>
    <lineage>
        <taxon>Eukaryota</taxon>
        <taxon>Fungi</taxon>
        <taxon>Dikarya</taxon>
        <taxon>Basidiomycota</taxon>
        <taxon>Agaricomycotina</taxon>
        <taxon>Agaricomycetes</taxon>
        <taxon>Polyporales</taxon>
        <taxon>Polyporaceae</taxon>
        <taxon>Lentinus</taxon>
    </lineage>
</organism>
<feature type="region of interest" description="Disordered" evidence="1">
    <location>
        <begin position="432"/>
        <end position="736"/>
    </location>
</feature>
<feature type="compositionally biased region" description="Basic and acidic residues" evidence="1">
    <location>
        <begin position="432"/>
        <end position="444"/>
    </location>
</feature>
<feature type="region of interest" description="Disordered" evidence="1">
    <location>
        <begin position="1965"/>
        <end position="2189"/>
    </location>
</feature>
<reference evidence="2 3" key="1">
    <citation type="journal article" date="2018" name="Biotechnol. Biofuels">
        <title>Integrative visual omics of the white-rot fungus Polyporus brumalis exposes the biotechnological potential of its oxidative enzymes for delignifying raw plant biomass.</title>
        <authorList>
            <person name="Miyauchi S."/>
            <person name="Rancon A."/>
            <person name="Drula E."/>
            <person name="Hage H."/>
            <person name="Chaduli D."/>
            <person name="Favel A."/>
            <person name="Grisel S."/>
            <person name="Henrissat B."/>
            <person name="Herpoel-Gimbert I."/>
            <person name="Ruiz-Duenas F.J."/>
            <person name="Chevret D."/>
            <person name="Hainaut M."/>
            <person name="Lin J."/>
            <person name="Wang M."/>
            <person name="Pangilinan J."/>
            <person name="Lipzen A."/>
            <person name="Lesage-Meessen L."/>
            <person name="Navarro D."/>
            <person name="Riley R."/>
            <person name="Grigoriev I.V."/>
            <person name="Zhou S."/>
            <person name="Raouche S."/>
            <person name="Rosso M.N."/>
        </authorList>
    </citation>
    <scope>NUCLEOTIDE SEQUENCE [LARGE SCALE GENOMIC DNA]</scope>
    <source>
        <strain evidence="2 3">BRFM 1820</strain>
    </source>
</reference>
<dbReference type="EMBL" id="KZ857476">
    <property type="protein sequence ID" value="RDX42828.1"/>
    <property type="molecule type" value="Genomic_DNA"/>
</dbReference>
<feature type="compositionally biased region" description="Low complexity" evidence="1">
    <location>
        <begin position="972"/>
        <end position="984"/>
    </location>
</feature>
<feature type="region of interest" description="Disordered" evidence="1">
    <location>
        <begin position="1636"/>
        <end position="1672"/>
    </location>
</feature>
<feature type="compositionally biased region" description="Low complexity" evidence="1">
    <location>
        <begin position="1371"/>
        <end position="1383"/>
    </location>
</feature>
<feature type="compositionally biased region" description="Low complexity" evidence="1">
    <location>
        <begin position="716"/>
        <end position="727"/>
    </location>
</feature>
<feature type="compositionally biased region" description="Basic and acidic residues" evidence="1">
    <location>
        <begin position="232"/>
        <end position="250"/>
    </location>
</feature>
<feature type="compositionally biased region" description="Acidic residues" evidence="1">
    <location>
        <begin position="660"/>
        <end position="679"/>
    </location>
</feature>
<feature type="compositionally biased region" description="Acidic residues" evidence="1">
    <location>
        <begin position="300"/>
        <end position="309"/>
    </location>
</feature>
<evidence type="ECO:0000313" key="2">
    <source>
        <dbReference type="EMBL" id="RDX42828.1"/>
    </source>
</evidence>
<protein>
    <submittedName>
        <fullName evidence="2">Uncharacterized protein</fullName>
    </submittedName>
</protein>
<feature type="compositionally biased region" description="Basic residues" evidence="1">
    <location>
        <begin position="2111"/>
        <end position="2126"/>
    </location>
</feature>
<dbReference type="PANTHER" id="PTHR48209">
    <property type="entry name" value="AGL056WP"/>
    <property type="match status" value="1"/>
</dbReference>
<feature type="compositionally biased region" description="Basic and acidic residues" evidence="1">
    <location>
        <begin position="1238"/>
        <end position="1259"/>
    </location>
</feature>
<feature type="compositionally biased region" description="Polar residues" evidence="1">
    <location>
        <begin position="519"/>
        <end position="531"/>
    </location>
</feature>